<proteinExistence type="predicted"/>
<evidence type="ECO:0000313" key="3">
    <source>
        <dbReference type="Proteomes" id="UP001332243"/>
    </source>
</evidence>
<keyword evidence="3" id="KW-1185">Reference proteome</keyword>
<dbReference type="Proteomes" id="UP001332243">
    <property type="component" value="Unassembled WGS sequence"/>
</dbReference>
<name>A0ABU7RWU0_9ACTN</name>
<evidence type="ECO:0000256" key="1">
    <source>
        <dbReference type="SAM" id="MobiDB-lite"/>
    </source>
</evidence>
<accession>A0ABU7RWU0</accession>
<sequence>MSGIKVANNNPAGRLFFMFANAKRFSEGTAWNGWAKVFGVDPAAKPDVMRAAASAIELIALVPQQVNALVDDDPAVALINFHEVEKTGGNFHRLAGMPMKNFLMPLQETGVQSLIYCSSLLSRRRPEPHLDKQATAELVEQVRLLIRDVLLVHQLDPETRDFVLRHLATIERTLKEQPLFGVRPVEQALDETVGGLYRKPHLIERLRGTPVVASLLGVVVAVDIALNMVSNYQAITADKPPSPTPAVIELSRQCGVPLELPVAPAPRPPAEDVAEPLAPAAAGS</sequence>
<organism evidence="2 3">
    <name type="scientific">Plantactinospora sonchi</name>
    <dbReference type="NCBI Taxonomy" id="1544735"/>
    <lineage>
        <taxon>Bacteria</taxon>
        <taxon>Bacillati</taxon>
        <taxon>Actinomycetota</taxon>
        <taxon>Actinomycetes</taxon>
        <taxon>Micromonosporales</taxon>
        <taxon>Micromonosporaceae</taxon>
        <taxon>Plantactinospora</taxon>
    </lineage>
</organism>
<feature type="region of interest" description="Disordered" evidence="1">
    <location>
        <begin position="261"/>
        <end position="284"/>
    </location>
</feature>
<comment type="caution">
    <text evidence="2">The sequence shown here is derived from an EMBL/GenBank/DDBJ whole genome shotgun (WGS) entry which is preliminary data.</text>
</comment>
<dbReference type="EMBL" id="JAZGQK010000017">
    <property type="protein sequence ID" value="MEE6260985.1"/>
    <property type="molecule type" value="Genomic_DNA"/>
</dbReference>
<gene>
    <name evidence="2" type="ORF">V1633_21100</name>
</gene>
<evidence type="ECO:0000313" key="2">
    <source>
        <dbReference type="EMBL" id="MEE6260985.1"/>
    </source>
</evidence>
<dbReference type="RefSeq" id="WP_331216088.1">
    <property type="nucleotide sequence ID" value="NZ_JAZGQK010000017.1"/>
</dbReference>
<reference evidence="2 3" key="1">
    <citation type="submission" date="2024-01" db="EMBL/GenBank/DDBJ databases">
        <title>Genome insights into Plantactinospora sonchi sp. nov.</title>
        <authorList>
            <person name="Wang L."/>
        </authorList>
    </citation>
    <scope>NUCLEOTIDE SEQUENCE [LARGE SCALE GENOMIC DNA]</scope>
    <source>
        <strain evidence="2 3">NEAU-QY2</strain>
    </source>
</reference>
<protein>
    <submittedName>
        <fullName evidence="2">Uncharacterized protein</fullName>
    </submittedName>
</protein>